<evidence type="ECO:0000313" key="3">
    <source>
        <dbReference type="Proteomes" id="UP000285740"/>
    </source>
</evidence>
<dbReference type="SUPFAM" id="SSF47413">
    <property type="entry name" value="lambda repressor-like DNA-binding domains"/>
    <property type="match status" value="1"/>
</dbReference>
<dbReference type="Gene3D" id="1.10.260.40">
    <property type="entry name" value="lambda repressor-like DNA-binding domains"/>
    <property type="match status" value="1"/>
</dbReference>
<dbReference type="InterPro" id="IPR001387">
    <property type="entry name" value="Cro/C1-type_HTH"/>
</dbReference>
<proteinExistence type="predicted"/>
<dbReference type="CDD" id="cd00093">
    <property type="entry name" value="HTH_XRE"/>
    <property type="match status" value="1"/>
</dbReference>
<accession>A0A413T957</accession>
<sequence>MLNWRFVMAIGERIRTFRKRKGLTQKELGVQLGFKESTADIRMAQYEAEKRVPKDDLIETLSSILEVSPAAINVPDIDTHVGIMQLLFTLEDIYGISVRQEGSHITLDLGAIHDALGYEAKSWAKMKSKLDAGEISKKEYDNWRYNYPANTHGYHKLIDL</sequence>
<evidence type="ECO:0000259" key="1">
    <source>
        <dbReference type="PROSITE" id="PS50943"/>
    </source>
</evidence>
<reference evidence="2 3" key="1">
    <citation type="submission" date="2018-08" db="EMBL/GenBank/DDBJ databases">
        <title>A genome reference for cultivated species of the human gut microbiota.</title>
        <authorList>
            <person name="Zou Y."/>
            <person name="Xue W."/>
            <person name="Luo G."/>
        </authorList>
    </citation>
    <scope>NUCLEOTIDE SEQUENCE [LARGE SCALE GENOMIC DNA]</scope>
    <source>
        <strain evidence="2 3">AM42-30</strain>
    </source>
</reference>
<name>A0A413T957_9FIRM</name>
<evidence type="ECO:0000313" key="2">
    <source>
        <dbReference type="EMBL" id="RHA81596.1"/>
    </source>
</evidence>
<gene>
    <name evidence="2" type="ORF">DW918_02690</name>
</gene>
<dbReference type="EMBL" id="QSFV01000004">
    <property type="protein sequence ID" value="RHA81596.1"/>
    <property type="molecule type" value="Genomic_DNA"/>
</dbReference>
<comment type="caution">
    <text evidence="2">The sequence shown here is derived from an EMBL/GenBank/DDBJ whole genome shotgun (WGS) entry which is preliminary data.</text>
</comment>
<dbReference type="SMART" id="SM00530">
    <property type="entry name" value="HTH_XRE"/>
    <property type="match status" value="1"/>
</dbReference>
<protein>
    <submittedName>
        <fullName evidence="2">XRE family transcriptional regulator</fullName>
    </submittedName>
</protein>
<organism evidence="2 3">
    <name type="scientific">Eubacterium ventriosum</name>
    <dbReference type="NCBI Taxonomy" id="39496"/>
    <lineage>
        <taxon>Bacteria</taxon>
        <taxon>Bacillati</taxon>
        <taxon>Bacillota</taxon>
        <taxon>Clostridia</taxon>
        <taxon>Eubacteriales</taxon>
        <taxon>Eubacteriaceae</taxon>
        <taxon>Eubacterium</taxon>
    </lineage>
</organism>
<dbReference type="InterPro" id="IPR010982">
    <property type="entry name" value="Lambda_DNA-bd_dom_sf"/>
</dbReference>
<dbReference type="Proteomes" id="UP000285740">
    <property type="component" value="Unassembled WGS sequence"/>
</dbReference>
<feature type="domain" description="HTH cro/C1-type" evidence="1">
    <location>
        <begin position="14"/>
        <end position="72"/>
    </location>
</feature>
<dbReference type="GO" id="GO:0003677">
    <property type="term" value="F:DNA binding"/>
    <property type="evidence" value="ECO:0007669"/>
    <property type="project" value="InterPro"/>
</dbReference>
<dbReference type="AlphaFoldDB" id="A0A413T957"/>
<dbReference type="PROSITE" id="PS50943">
    <property type="entry name" value="HTH_CROC1"/>
    <property type="match status" value="1"/>
</dbReference>